<reference evidence="12" key="1">
    <citation type="submission" date="2017-02" db="UniProtKB">
        <authorList>
            <consortium name="WormBaseParasite"/>
        </authorList>
    </citation>
    <scope>IDENTIFICATION</scope>
</reference>
<evidence type="ECO:0000256" key="4">
    <source>
        <dbReference type="ARBA" id="ARBA00022722"/>
    </source>
</evidence>
<dbReference type="FunFam" id="3.30.70.270:FF:000003">
    <property type="entry name" value="Transposon Ty3-G Gag-Pol polyprotein"/>
    <property type="match status" value="1"/>
</dbReference>
<keyword evidence="8" id="KW-0479">Metal-binding</keyword>
<organism evidence="11 12">
    <name type="scientific">Strongyloides papillosus</name>
    <name type="common">Intestinal threadworm</name>
    <dbReference type="NCBI Taxonomy" id="174720"/>
    <lineage>
        <taxon>Eukaryota</taxon>
        <taxon>Metazoa</taxon>
        <taxon>Ecdysozoa</taxon>
        <taxon>Nematoda</taxon>
        <taxon>Chromadorea</taxon>
        <taxon>Rhabditida</taxon>
        <taxon>Tylenchina</taxon>
        <taxon>Panagrolaimomorpha</taxon>
        <taxon>Strongyloidoidea</taxon>
        <taxon>Strongyloididae</taxon>
        <taxon>Strongyloides</taxon>
    </lineage>
</organism>
<feature type="domain" description="CCHC-type" evidence="9">
    <location>
        <begin position="284"/>
        <end position="299"/>
    </location>
</feature>
<dbReference type="InterPro" id="IPR001878">
    <property type="entry name" value="Znf_CCHC"/>
</dbReference>
<dbReference type="GO" id="GO:0015074">
    <property type="term" value="P:DNA integration"/>
    <property type="evidence" value="ECO:0007669"/>
    <property type="project" value="InterPro"/>
</dbReference>
<proteinExistence type="predicted"/>
<dbReference type="SUPFAM" id="SSF50630">
    <property type="entry name" value="Acid proteases"/>
    <property type="match status" value="1"/>
</dbReference>
<dbReference type="Pfam" id="PF00665">
    <property type="entry name" value="rve"/>
    <property type="match status" value="1"/>
</dbReference>
<dbReference type="Pfam" id="PF17917">
    <property type="entry name" value="RT_RNaseH"/>
    <property type="match status" value="1"/>
</dbReference>
<dbReference type="GO" id="GO:0016787">
    <property type="term" value="F:hydrolase activity"/>
    <property type="evidence" value="ECO:0007669"/>
    <property type="project" value="UniProtKB-KW"/>
</dbReference>
<evidence type="ECO:0000256" key="7">
    <source>
        <dbReference type="ARBA" id="ARBA00022918"/>
    </source>
</evidence>
<dbReference type="InterPro" id="IPR043128">
    <property type="entry name" value="Rev_trsase/Diguanyl_cyclase"/>
</dbReference>
<dbReference type="Pfam" id="PF00078">
    <property type="entry name" value="RVT_1"/>
    <property type="match status" value="1"/>
</dbReference>
<dbReference type="AlphaFoldDB" id="A0A0N5B9S5"/>
<dbReference type="GO" id="GO:0003964">
    <property type="term" value="F:RNA-directed DNA polymerase activity"/>
    <property type="evidence" value="ECO:0007669"/>
    <property type="project" value="UniProtKB-KW"/>
</dbReference>
<keyword evidence="7" id="KW-0695">RNA-directed DNA polymerase</keyword>
<dbReference type="PANTHER" id="PTHR37984:SF5">
    <property type="entry name" value="PROTEIN NYNRIN-LIKE"/>
    <property type="match status" value="1"/>
</dbReference>
<evidence type="ECO:0000259" key="9">
    <source>
        <dbReference type="PROSITE" id="PS50158"/>
    </source>
</evidence>
<dbReference type="PROSITE" id="PS50158">
    <property type="entry name" value="ZF_CCHC"/>
    <property type="match status" value="1"/>
</dbReference>
<dbReference type="Gene3D" id="4.10.60.10">
    <property type="entry name" value="Zinc finger, CCHC-type"/>
    <property type="match status" value="1"/>
</dbReference>
<dbReference type="InterPro" id="IPR001584">
    <property type="entry name" value="Integrase_cat-core"/>
</dbReference>
<dbReference type="PROSITE" id="PS50994">
    <property type="entry name" value="INTEGRASE"/>
    <property type="match status" value="1"/>
</dbReference>
<dbReference type="InterPro" id="IPR000477">
    <property type="entry name" value="RT_dom"/>
</dbReference>
<dbReference type="GO" id="GO:0004519">
    <property type="term" value="F:endonuclease activity"/>
    <property type="evidence" value="ECO:0007669"/>
    <property type="project" value="UniProtKB-KW"/>
</dbReference>
<evidence type="ECO:0000256" key="8">
    <source>
        <dbReference type="PROSITE-ProRule" id="PRU00047"/>
    </source>
</evidence>
<keyword evidence="5" id="KW-0255">Endonuclease</keyword>
<dbReference type="GO" id="GO:0042575">
    <property type="term" value="C:DNA polymerase complex"/>
    <property type="evidence" value="ECO:0007669"/>
    <property type="project" value="UniProtKB-ARBA"/>
</dbReference>
<dbReference type="InterPro" id="IPR036875">
    <property type="entry name" value="Znf_CCHC_sf"/>
</dbReference>
<dbReference type="InterPro" id="IPR041588">
    <property type="entry name" value="Integrase_H2C2"/>
</dbReference>
<dbReference type="PANTHER" id="PTHR37984">
    <property type="entry name" value="PROTEIN CBG26694"/>
    <property type="match status" value="1"/>
</dbReference>
<dbReference type="WBParaSite" id="SPAL_0000279500.1">
    <property type="protein sequence ID" value="SPAL_0000279500.1"/>
    <property type="gene ID" value="SPAL_0000279500"/>
</dbReference>
<dbReference type="Proteomes" id="UP000046392">
    <property type="component" value="Unplaced"/>
</dbReference>
<keyword evidence="2" id="KW-0808">Transferase</keyword>
<dbReference type="InterPro" id="IPR041373">
    <property type="entry name" value="RT_RNaseH"/>
</dbReference>
<dbReference type="FunFam" id="3.30.70.270:FF:000020">
    <property type="entry name" value="Transposon Tf2-6 polyprotein-like Protein"/>
    <property type="match status" value="1"/>
</dbReference>
<evidence type="ECO:0000256" key="3">
    <source>
        <dbReference type="ARBA" id="ARBA00022695"/>
    </source>
</evidence>
<accession>A0A0N5B9S5</accession>
<dbReference type="SUPFAM" id="SSF53098">
    <property type="entry name" value="Ribonuclease H-like"/>
    <property type="match status" value="1"/>
</dbReference>
<dbReference type="SUPFAM" id="SSF57756">
    <property type="entry name" value="Retrovirus zinc finger-like domains"/>
    <property type="match status" value="1"/>
</dbReference>
<dbReference type="CDD" id="cd01647">
    <property type="entry name" value="RT_LTR"/>
    <property type="match status" value="1"/>
</dbReference>
<evidence type="ECO:0000313" key="11">
    <source>
        <dbReference type="Proteomes" id="UP000046392"/>
    </source>
</evidence>
<sequence>SVKLDQVKKESFKVSLTTFLPDLEEHQLEFIVNSTTKYHSSTPEKNSSLAEVVSFVYKIFKVEQENWIKINHQKLSSKSSTMSWKSYEKYDGKVGKPIRKWLKILEEYMNVDEIVRDAAKVSIVKIKCSEDVNDFIESLPPADIATYELLKNKLIERYDRKLPYVTAQTRLKCFRMDLREENFYKSVIEFCELVAQSCDETGSSLLNNQISRLMSKLEHNDHLWTRLLNNKEYKNVTEMASDLEATLKLTNARYRNLNKKNFKTQDKVKLDDKKKKKDLSNITCLLCNEKGHYANHCPKKKSNIKDSSNVNVPRILFRSCRVEAEPLMIKGAVQTSNDMFVATVINENVRVFAIIDSAGQRTIMDVSLCNELGIVPVKSKVGNLTGFSGEIVTEYGLINASLRFENGVVFEGEFFVTDILKATNSAHIILGNDLLKILKSNVDFGNFSLSFCERAVPVYTLNDIAKGRVILRITNQENVEPEFFDQLKSDFEHCFSKDKYDLGLCDIPCPKLEVVDSQPVKVKSYPIPMNKKDCLERTITGWLKANIIVEDPNQQYLLNLVFVGKKGGEEDRICLDTRPLNKVLKDDRYKVPSIKEILGNLSGCNFFSTLDISNAFFKLNWMNIPLLLLVFVDYERIMNQILSDQPQAISFVDDIIIFSKGTIDQHKNDIFETLKCIGSHNLKLNFSKCNFFGTSVTYLGYTISKFGHKPNQTSVQAILRFPEPKNADSIKRWHGKINYFRNYLPNLAMIEQPILKLLKKSQPFSWGSVEKECFNKINQMLANSTYLMYPDLNRKFILHTDASQAAFGAALLQEPSPNVNDTDNVKENDHDKVNVKCMSSQSKNLVPVAFFSRTNPHRQKFIPSVYLELAAISQSLVFFREWLYGSVVEIHTDHKPLLSLISNNTDRYFFRHIETILEFNAKIVYLPGHSNVIADSLSRSCCRINVSECFNIFEIAVNQNLDETCKDSFELSPDKLELMKEVHINTNHASFSRSFNVLKQRKSWSGMSVDFKKFIDSCETCKKNNFLHARNTLLKTTTAYFPFQRMNIDLNDGLKPSKNSNKFILGLVCVLSKYSILIPIHDSSAQSVIDAFLKNVIYVYGRPQFLKADNGKSFNNDMFKDFCTRAGITLEFSTAYHHSGNSNIERLFRSVNRGIAKKLSEEIDKSFVQLDWEDVLPHVNFALNITKHSTTNQTPFFMVFNRYPILVSDKFESERQMLNVVDFELDEVVRQKARSLANKICKDVLEEVRNASNEKVNDKNKIMNPPSIGDKIYVKNF</sequence>
<dbReference type="GO" id="GO:0008270">
    <property type="term" value="F:zinc ion binding"/>
    <property type="evidence" value="ECO:0007669"/>
    <property type="project" value="UniProtKB-KW"/>
</dbReference>
<dbReference type="GO" id="GO:0003676">
    <property type="term" value="F:nucleic acid binding"/>
    <property type="evidence" value="ECO:0007669"/>
    <property type="project" value="InterPro"/>
</dbReference>
<keyword evidence="11" id="KW-1185">Reference proteome</keyword>
<dbReference type="EC" id="2.7.7.49" evidence="1"/>
<dbReference type="InterPro" id="IPR036397">
    <property type="entry name" value="RNaseH_sf"/>
</dbReference>
<evidence type="ECO:0000256" key="1">
    <source>
        <dbReference type="ARBA" id="ARBA00012493"/>
    </source>
</evidence>
<keyword evidence="6" id="KW-0378">Hydrolase</keyword>
<evidence type="ECO:0000256" key="6">
    <source>
        <dbReference type="ARBA" id="ARBA00022801"/>
    </source>
</evidence>
<dbReference type="InterPro" id="IPR021109">
    <property type="entry name" value="Peptidase_aspartic_dom_sf"/>
</dbReference>
<dbReference type="Gene3D" id="2.40.70.10">
    <property type="entry name" value="Acid Proteases"/>
    <property type="match status" value="1"/>
</dbReference>
<feature type="domain" description="Integrase catalytic" evidence="10">
    <location>
        <begin position="1038"/>
        <end position="1203"/>
    </location>
</feature>
<dbReference type="Pfam" id="PF17921">
    <property type="entry name" value="Integrase_H2C2"/>
    <property type="match status" value="1"/>
</dbReference>
<protein>
    <recommendedName>
        <fullName evidence="1">RNA-directed DNA polymerase</fullName>
        <ecNumber evidence="1">2.7.7.49</ecNumber>
    </recommendedName>
</protein>
<evidence type="ECO:0000259" key="10">
    <source>
        <dbReference type="PROSITE" id="PS50994"/>
    </source>
</evidence>
<name>A0A0N5B9S5_STREA</name>
<keyword evidence="8" id="KW-0863">Zinc-finger</keyword>
<keyword evidence="3" id="KW-0548">Nucleotidyltransferase</keyword>
<evidence type="ECO:0000313" key="12">
    <source>
        <dbReference type="WBParaSite" id="SPAL_0000279500.1"/>
    </source>
</evidence>
<evidence type="ECO:0000256" key="2">
    <source>
        <dbReference type="ARBA" id="ARBA00022679"/>
    </source>
</evidence>
<dbReference type="Gene3D" id="1.10.340.70">
    <property type="match status" value="1"/>
</dbReference>
<keyword evidence="4" id="KW-0540">Nuclease</keyword>
<keyword evidence="8" id="KW-0862">Zinc</keyword>
<dbReference type="SUPFAM" id="SSF56672">
    <property type="entry name" value="DNA/RNA polymerases"/>
    <property type="match status" value="1"/>
</dbReference>
<dbReference type="InterPro" id="IPR012337">
    <property type="entry name" value="RNaseH-like_sf"/>
</dbReference>
<dbReference type="InterPro" id="IPR050951">
    <property type="entry name" value="Retrovirus_Pol_polyprotein"/>
</dbReference>
<evidence type="ECO:0000256" key="5">
    <source>
        <dbReference type="ARBA" id="ARBA00022759"/>
    </source>
</evidence>
<dbReference type="Gene3D" id="3.30.70.270">
    <property type="match status" value="2"/>
</dbReference>
<dbReference type="Gene3D" id="3.30.420.10">
    <property type="entry name" value="Ribonuclease H-like superfamily/Ribonuclease H"/>
    <property type="match status" value="1"/>
</dbReference>
<dbReference type="GO" id="GO:0019899">
    <property type="term" value="F:enzyme binding"/>
    <property type="evidence" value="ECO:0007669"/>
    <property type="project" value="UniProtKB-ARBA"/>
</dbReference>
<dbReference type="InterPro" id="IPR043502">
    <property type="entry name" value="DNA/RNA_pol_sf"/>
</dbReference>
<dbReference type="STRING" id="174720.A0A0N5B9S5"/>